<dbReference type="AlphaFoldDB" id="A0AAJ3P1Z9"/>
<dbReference type="PANTHER" id="PTHR30336">
    <property type="entry name" value="INNER MEMBRANE PROTEIN, PROBABLE PERMEASE"/>
    <property type="match status" value="1"/>
</dbReference>
<dbReference type="Gene3D" id="1.10.3620.10">
    <property type="entry name" value="YdcF like domain"/>
    <property type="match status" value="1"/>
</dbReference>
<dbReference type="Pfam" id="PF02698">
    <property type="entry name" value="DUF218"/>
    <property type="match status" value="1"/>
</dbReference>
<dbReference type="Gene3D" id="3.40.50.620">
    <property type="entry name" value="HUPs"/>
    <property type="match status" value="1"/>
</dbReference>
<feature type="domain" description="DUF218" evidence="1">
    <location>
        <begin position="60"/>
        <end position="188"/>
    </location>
</feature>
<dbReference type="PANTHER" id="PTHR30336:SF20">
    <property type="entry name" value="DUF218 DOMAIN-CONTAINING PROTEIN"/>
    <property type="match status" value="1"/>
</dbReference>
<dbReference type="InterPro" id="IPR051599">
    <property type="entry name" value="Cell_Envelope_Assoc"/>
</dbReference>
<dbReference type="EMBL" id="ADJX01000002">
    <property type="protein sequence ID" value="OSL50485.1"/>
    <property type="molecule type" value="Genomic_DNA"/>
</dbReference>
<sequence>MLRFSLLSHAVFLREREGGTMNITPFPTLSPATIDAINVIGRWLAQDDFSGAAPYQADCVILAGNAVIPTIDAACKIARDQQIPLLISGGIGHSTTFLYSAIARHPHYNTIRTTGRSEATILADIAHQFWHIPHEKILIEDQSTNCGENARFSIALLNQAKERVHTAIVVQDPTMQRRTMATFRRMTGDNPDAPRWLSYPGFIPQLVNDADSVAFANPLEGLWPVERYLSLLTGELPRLRDDSDGYGPRGRDFIVHVDFPAEVTQAWQTLKHDAVLIEAMESRSLR</sequence>
<accession>A0AAJ3P1Z9</accession>
<evidence type="ECO:0000313" key="2">
    <source>
        <dbReference type="EMBL" id="OSL50485.1"/>
    </source>
</evidence>
<dbReference type="GO" id="GO:0005886">
    <property type="term" value="C:plasma membrane"/>
    <property type="evidence" value="ECO:0007669"/>
    <property type="project" value="TreeGrafter"/>
</dbReference>
<organism evidence="2 3">
    <name type="scientific">Escherichia coli H605</name>
    <dbReference type="NCBI Taxonomy" id="656410"/>
    <lineage>
        <taxon>Bacteria</taxon>
        <taxon>Pseudomonadati</taxon>
        <taxon>Pseudomonadota</taxon>
        <taxon>Gammaproteobacteria</taxon>
        <taxon>Enterobacterales</taxon>
        <taxon>Enterobacteriaceae</taxon>
        <taxon>Escherichia</taxon>
    </lineage>
</organism>
<comment type="caution">
    <text evidence="2">The sequence shown here is derived from an EMBL/GenBank/DDBJ whole genome shotgun (WGS) entry which is preliminary data.</text>
</comment>
<dbReference type="Proteomes" id="UP000243401">
    <property type="component" value="Unassembled WGS sequence"/>
</dbReference>
<dbReference type="InterPro" id="IPR014729">
    <property type="entry name" value="Rossmann-like_a/b/a_fold"/>
</dbReference>
<dbReference type="CDD" id="cd06259">
    <property type="entry name" value="YdcF-like"/>
    <property type="match status" value="1"/>
</dbReference>
<protein>
    <submittedName>
        <fullName evidence="2">Protein YdcF</fullName>
    </submittedName>
</protein>
<evidence type="ECO:0000259" key="1">
    <source>
        <dbReference type="Pfam" id="PF02698"/>
    </source>
</evidence>
<reference evidence="2 3" key="1">
    <citation type="submission" date="2010-04" db="EMBL/GenBank/DDBJ databases">
        <title>The Genome Sequence of Escherichia coli H605.</title>
        <authorList>
            <consortium name="The Broad Institute Genome Sequencing Platform"/>
            <consortium name="The Broad Institute Genome Sequencing Center for Infectious Disease"/>
            <person name="Feldgarden M."/>
            <person name="Gordon D.M."/>
            <person name="Johnson J.R."/>
            <person name="Johnston B.D."/>
            <person name="Young S."/>
            <person name="Zeng Q."/>
            <person name="Koehrsen M."/>
            <person name="Alvarado L."/>
            <person name="Berlin A.M."/>
            <person name="Borenstein D."/>
            <person name="Chapman S.B."/>
            <person name="Chen Z."/>
            <person name="Engels R."/>
            <person name="Freedman E."/>
            <person name="Gellesch M."/>
            <person name="Goldberg J."/>
            <person name="Griggs A."/>
            <person name="Gujja S."/>
            <person name="Heilman E.R."/>
            <person name="Heiman D.I."/>
            <person name="Hepburn T.A."/>
            <person name="Howarth C."/>
            <person name="Jen D."/>
            <person name="Larson L."/>
            <person name="Mehta T."/>
            <person name="Park D."/>
            <person name="Pearson M."/>
            <person name="Richards J."/>
            <person name="Roberts A."/>
            <person name="Saif S."/>
            <person name="Shea T.D."/>
            <person name="Shenoy N."/>
            <person name="Sisk P."/>
            <person name="Stolte C."/>
            <person name="Sykes S.N."/>
            <person name="Walk T."/>
            <person name="White J."/>
            <person name="Yandava C."/>
            <person name="Haas B."/>
            <person name="Henn M.R."/>
            <person name="Nusbaum C."/>
            <person name="Birren B."/>
        </authorList>
    </citation>
    <scope>NUCLEOTIDE SEQUENCE [LARGE SCALE GENOMIC DNA]</scope>
    <source>
        <strain evidence="2 3">H605</strain>
    </source>
</reference>
<dbReference type="InterPro" id="IPR003848">
    <property type="entry name" value="DUF218"/>
</dbReference>
<evidence type="ECO:0000313" key="3">
    <source>
        <dbReference type="Proteomes" id="UP000243401"/>
    </source>
</evidence>
<proteinExistence type="predicted"/>
<name>A0AAJ3P1Z9_ECOLX</name>
<gene>
    <name evidence="2" type="ORF">EATG_01359</name>
</gene>